<accession>A0A6J7IX01</accession>
<dbReference type="AlphaFoldDB" id="A0A6J7IX01"/>
<protein>
    <submittedName>
        <fullName evidence="2">Unannotated protein</fullName>
    </submittedName>
</protein>
<organism evidence="2">
    <name type="scientific">freshwater metagenome</name>
    <dbReference type="NCBI Taxonomy" id="449393"/>
    <lineage>
        <taxon>unclassified sequences</taxon>
        <taxon>metagenomes</taxon>
        <taxon>ecological metagenomes</taxon>
    </lineage>
</organism>
<sequence>MAVAVDRSKVKAFKVSPKAAGNGSGATPITMSIDAVDSPRVTMRAKTENASAASTSFAVDKRGTLAVAAAEGSDPKVNIANGLNSVDFSLPDGIDMTVDPDAGDGIADIEYVDEDGNVVGEYSIDDETEDGSVVDGTADFDAESGEFDVTEEEAEAVDVDEDVLAWLGDDSSGDSGDESADEYATDDSGSSDSESDSGEESGSDSGGDSATGEDSGGDSGAGEDSGGDSGAGEDSGGDSGADEDTGE</sequence>
<dbReference type="EMBL" id="CAFBNB010000163">
    <property type="protein sequence ID" value="CAB4934884.1"/>
    <property type="molecule type" value="Genomic_DNA"/>
</dbReference>
<feature type="compositionally biased region" description="Acidic residues" evidence="1">
    <location>
        <begin position="193"/>
        <end position="202"/>
    </location>
</feature>
<evidence type="ECO:0000256" key="1">
    <source>
        <dbReference type="SAM" id="MobiDB-lite"/>
    </source>
</evidence>
<gene>
    <name evidence="2" type="ORF">UFOPK3720_00917</name>
</gene>
<feature type="compositionally biased region" description="Acidic residues" evidence="1">
    <location>
        <begin position="171"/>
        <end position="185"/>
    </location>
</feature>
<feature type="region of interest" description="Disordered" evidence="1">
    <location>
        <begin position="126"/>
        <end position="247"/>
    </location>
</feature>
<feature type="compositionally biased region" description="Gly residues" evidence="1">
    <location>
        <begin position="217"/>
        <end position="239"/>
    </location>
</feature>
<evidence type="ECO:0000313" key="2">
    <source>
        <dbReference type="EMBL" id="CAB4934884.1"/>
    </source>
</evidence>
<reference evidence="2" key="1">
    <citation type="submission" date="2020-05" db="EMBL/GenBank/DDBJ databases">
        <authorList>
            <person name="Chiriac C."/>
            <person name="Salcher M."/>
            <person name="Ghai R."/>
            <person name="Kavagutti S V."/>
        </authorList>
    </citation>
    <scope>NUCLEOTIDE SEQUENCE</scope>
</reference>
<proteinExistence type="predicted"/>
<name>A0A6J7IX01_9ZZZZ</name>
<feature type="compositionally biased region" description="Acidic residues" evidence="1">
    <location>
        <begin position="126"/>
        <end position="163"/>
    </location>
</feature>